<dbReference type="EMBL" id="BEXD01004414">
    <property type="protein sequence ID" value="GBC10778.1"/>
    <property type="molecule type" value="Genomic_DNA"/>
</dbReference>
<evidence type="ECO:0008006" key="5">
    <source>
        <dbReference type="Google" id="ProtNLM"/>
    </source>
</evidence>
<reference evidence="2 4" key="1">
    <citation type="submission" date="2017-11" db="EMBL/GenBank/DDBJ databases">
        <title>The genome of Rhizophagus clarus HR1 reveals common genetic basis of auxotrophy among arbuscular mycorrhizal fungi.</title>
        <authorList>
            <person name="Kobayashi Y."/>
        </authorList>
    </citation>
    <scope>NUCLEOTIDE SEQUENCE [LARGE SCALE GENOMIC DNA]</scope>
    <source>
        <strain evidence="2 4">HR1</strain>
    </source>
</reference>
<evidence type="ECO:0000313" key="4">
    <source>
        <dbReference type="Proteomes" id="UP000247702"/>
    </source>
</evidence>
<feature type="compositionally biased region" description="Polar residues" evidence="1">
    <location>
        <begin position="168"/>
        <end position="178"/>
    </location>
</feature>
<accession>A0A2Z6S5Y7</accession>
<evidence type="ECO:0000313" key="2">
    <source>
        <dbReference type="EMBL" id="GBC10778.1"/>
    </source>
</evidence>
<gene>
    <name evidence="3" type="ORF">RCL2_000606400</name>
    <name evidence="2" type="ORF">RclHR1_00990011</name>
</gene>
<dbReference type="OrthoDB" id="6247875at2759"/>
<evidence type="ECO:0000256" key="1">
    <source>
        <dbReference type="SAM" id="MobiDB-lite"/>
    </source>
</evidence>
<organism evidence="2 4">
    <name type="scientific">Rhizophagus clarus</name>
    <dbReference type="NCBI Taxonomy" id="94130"/>
    <lineage>
        <taxon>Eukaryota</taxon>
        <taxon>Fungi</taxon>
        <taxon>Fungi incertae sedis</taxon>
        <taxon>Mucoromycota</taxon>
        <taxon>Glomeromycotina</taxon>
        <taxon>Glomeromycetes</taxon>
        <taxon>Glomerales</taxon>
        <taxon>Glomeraceae</taxon>
        <taxon>Rhizophagus</taxon>
    </lineage>
</organism>
<feature type="region of interest" description="Disordered" evidence="1">
    <location>
        <begin position="154"/>
        <end position="185"/>
    </location>
</feature>
<dbReference type="AlphaFoldDB" id="A0A2Z6S5Y7"/>
<dbReference type="Proteomes" id="UP000615446">
    <property type="component" value="Unassembled WGS sequence"/>
</dbReference>
<dbReference type="EMBL" id="BLAL01000040">
    <property type="protein sequence ID" value="GES78754.1"/>
    <property type="molecule type" value="Genomic_DNA"/>
</dbReference>
<comment type="caution">
    <text evidence="2">The sequence shown here is derived from an EMBL/GenBank/DDBJ whole genome shotgun (WGS) entry which is preliminary data.</text>
</comment>
<evidence type="ECO:0000313" key="3">
    <source>
        <dbReference type="EMBL" id="GES78754.1"/>
    </source>
</evidence>
<reference evidence="3" key="2">
    <citation type="submission" date="2019-10" db="EMBL/GenBank/DDBJ databases">
        <title>Conservation and host-specific expression of non-tandemly repeated heterogenous ribosome RNA gene in arbuscular mycorrhizal fungi.</title>
        <authorList>
            <person name="Maeda T."/>
            <person name="Kobayashi Y."/>
            <person name="Nakagawa T."/>
            <person name="Ezawa T."/>
            <person name="Yamaguchi K."/>
            <person name="Bino T."/>
            <person name="Nishimoto Y."/>
            <person name="Shigenobu S."/>
            <person name="Kawaguchi M."/>
        </authorList>
    </citation>
    <scope>NUCLEOTIDE SEQUENCE</scope>
    <source>
        <strain evidence="3">HR1</strain>
    </source>
</reference>
<dbReference type="Proteomes" id="UP000247702">
    <property type="component" value="Unassembled WGS sequence"/>
</dbReference>
<protein>
    <recommendedName>
        <fullName evidence="5">HMG box domain-containing protein</fullName>
    </recommendedName>
</protein>
<name>A0A2Z6S5Y7_9GLOM</name>
<sequence>MSSTKPSKQEILNRYDEYHNEIIVTVKKLLHAIKIGDIPSAEALLPKSEKKNGQARRPSNSNILCSNQLMKFGIKTIAASICDKYRYNKQLIMVISRRFTGKIWNEVLDDETKKYFDDLAANVDKLHKDKYPNFKLVKTKRQHKNLTIKHYEAKKSNKPERRKKIPLKNTTVTSPQLQTEEESLTDEANTSLASCARILPEYFAQPAIQKTNQLLTLLPATPFPVHLNNHSSIQPVISRYNVQSSNPQLNLIPQHHTWIPPTHSTYNSSNEVNLPTFDDPFLPCEDQPLLQIRKYNNQILSNTSDNFPSTYEYSPFANFD</sequence>
<keyword evidence="4" id="KW-1185">Reference proteome</keyword>
<proteinExistence type="predicted"/>